<feature type="signal peptide" evidence="3">
    <location>
        <begin position="1"/>
        <end position="17"/>
    </location>
</feature>
<keyword evidence="2" id="KW-0812">Transmembrane</keyword>
<feature type="compositionally biased region" description="Acidic residues" evidence="1">
    <location>
        <begin position="401"/>
        <end position="411"/>
    </location>
</feature>
<feature type="region of interest" description="Disordered" evidence="1">
    <location>
        <begin position="381"/>
        <end position="435"/>
    </location>
</feature>
<feature type="transmembrane region" description="Helical" evidence="2">
    <location>
        <begin position="41"/>
        <end position="62"/>
    </location>
</feature>
<feature type="compositionally biased region" description="Basic and acidic residues" evidence="1">
    <location>
        <begin position="778"/>
        <end position="792"/>
    </location>
</feature>
<reference evidence="4 5" key="1">
    <citation type="submission" date="2024-01" db="EMBL/GenBank/DDBJ databases">
        <title>A draft genome for the cacao thread blight pathogen Marasmiellus scandens.</title>
        <authorList>
            <person name="Baruah I.K."/>
            <person name="Leung J."/>
            <person name="Bukari Y."/>
            <person name="Amoako-Attah I."/>
            <person name="Meinhardt L.W."/>
            <person name="Bailey B.A."/>
            <person name="Cohen S.P."/>
        </authorList>
    </citation>
    <scope>NUCLEOTIDE SEQUENCE [LARGE SCALE GENOMIC DNA]</scope>
    <source>
        <strain evidence="4 5">GH-19</strain>
    </source>
</reference>
<feature type="compositionally biased region" description="Basic and acidic residues" evidence="1">
    <location>
        <begin position="412"/>
        <end position="422"/>
    </location>
</feature>
<feature type="compositionally biased region" description="Basic and acidic residues" evidence="1">
    <location>
        <begin position="647"/>
        <end position="659"/>
    </location>
</feature>
<feature type="compositionally biased region" description="Acidic residues" evidence="1">
    <location>
        <begin position="457"/>
        <end position="470"/>
    </location>
</feature>
<feature type="compositionally biased region" description="Pro residues" evidence="1">
    <location>
        <begin position="702"/>
        <end position="719"/>
    </location>
</feature>
<protein>
    <submittedName>
        <fullName evidence="4">Uncharacterized protein</fullName>
    </submittedName>
</protein>
<keyword evidence="5" id="KW-1185">Reference proteome</keyword>
<proteinExistence type="predicted"/>
<feature type="compositionally biased region" description="Polar residues" evidence="1">
    <location>
        <begin position="322"/>
        <end position="335"/>
    </location>
</feature>
<evidence type="ECO:0000256" key="3">
    <source>
        <dbReference type="SAM" id="SignalP"/>
    </source>
</evidence>
<keyword evidence="3" id="KW-0732">Signal</keyword>
<feature type="compositionally biased region" description="Basic and acidic residues" evidence="1">
    <location>
        <begin position="615"/>
        <end position="631"/>
    </location>
</feature>
<keyword evidence="2" id="KW-1133">Transmembrane helix</keyword>
<feature type="region of interest" description="Disordered" evidence="1">
    <location>
        <begin position="767"/>
        <end position="807"/>
    </location>
</feature>
<feature type="region of interest" description="Disordered" evidence="1">
    <location>
        <begin position="92"/>
        <end position="123"/>
    </location>
</feature>
<gene>
    <name evidence="4" type="ORF">VKT23_013422</name>
</gene>
<feature type="compositionally biased region" description="Polar residues" evidence="1">
    <location>
        <begin position="691"/>
        <end position="701"/>
    </location>
</feature>
<dbReference type="Proteomes" id="UP001498398">
    <property type="component" value="Unassembled WGS sequence"/>
</dbReference>
<evidence type="ECO:0000313" key="5">
    <source>
        <dbReference type="Proteomes" id="UP001498398"/>
    </source>
</evidence>
<feature type="compositionally biased region" description="Low complexity" evidence="1">
    <location>
        <begin position="669"/>
        <end position="690"/>
    </location>
</feature>
<evidence type="ECO:0000256" key="2">
    <source>
        <dbReference type="SAM" id="Phobius"/>
    </source>
</evidence>
<feature type="compositionally biased region" description="Acidic residues" evidence="1">
    <location>
        <begin position="584"/>
        <end position="599"/>
    </location>
</feature>
<dbReference type="EMBL" id="JBANRG010000036">
    <property type="protein sequence ID" value="KAK7449279.1"/>
    <property type="molecule type" value="Genomic_DNA"/>
</dbReference>
<evidence type="ECO:0000256" key="1">
    <source>
        <dbReference type="SAM" id="MobiDB-lite"/>
    </source>
</evidence>
<feature type="region of interest" description="Disordered" evidence="1">
    <location>
        <begin position="450"/>
        <end position="473"/>
    </location>
</feature>
<feature type="region of interest" description="Disordered" evidence="1">
    <location>
        <begin position="149"/>
        <end position="185"/>
    </location>
</feature>
<feature type="compositionally biased region" description="Low complexity" evidence="1">
    <location>
        <begin position="850"/>
        <end position="872"/>
    </location>
</feature>
<feature type="chain" id="PRO_5045279653" evidence="3">
    <location>
        <begin position="18"/>
        <end position="943"/>
    </location>
</feature>
<accession>A0ABR1J8N5</accession>
<feature type="transmembrane region" description="Helical" evidence="2">
    <location>
        <begin position="910"/>
        <end position="935"/>
    </location>
</feature>
<evidence type="ECO:0000313" key="4">
    <source>
        <dbReference type="EMBL" id="KAK7449279.1"/>
    </source>
</evidence>
<name>A0ABR1J8N5_9AGAR</name>
<feature type="region of interest" description="Disordered" evidence="1">
    <location>
        <begin position="845"/>
        <end position="880"/>
    </location>
</feature>
<feature type="compositionally biased region" description="Acidic residues" evidence="1">
    <location>
        <begin position="506"/>
        <end position="515"/>
    </location>
</feature>
<feature type="region of interest" description="Disordered" evidence="1">
    <location>
        <begin position="496"/>
        <end position="723"/>
    </location>
</feature>
<keyword evidence="2" id="KW-0472">Membrane</keyword>
<feature type="region of interest" description="Disordered" evidence="1">
    <location>
        <begin position="319"/>
        <end position="354"/>
    </location>
</feature>
<feature type="region of interest" description="Disordered" evidence="1">
    <location>
        <begin position="212"/>
        <end position="232"/>
    </location>
</feature>
<organism evidence="4 5">
    <name type="scientific">Marasmiellus scandens</name>
    <dbReference type="NCBI Taxonomy" id="2682957"/>
    <lineage>
        <taxon>Eukaryota</taxon>
        <taxon>Fungi</taxon>
        <taxon>Dikarya</taxon>
        <taxon>Basidiomycota</taxon>
        <taxon>Agaricomycotina</taxon>
        <taxon>Agaricomycetes</taxon>
        <taxon>Agaricomycetidae</taxon>
        <taxon>Agaricales</taxon>
        <taxon>Marasmiineae</taxon>
        <taxon>Omphalotaceae</taxon>
        <taxon>Marasmiellus</taxon>
    </lineage>
</organism>
<sequence>MLVFWIPFFCYWLVALANPVQPQSVDSDSTMSLLPTISSSILPFLLYSTILSVLIFFGVRVFRSRRRRQRNRRGIQLGSESEDAVELLPTTNADVSPRFRDEPLPLPIPERPRSAAPSISIHSPHTIPAHLQSHTRSQSHQSLTNIKFAGTSPLERPKSPINLSRGLGLSSPESRHKYKKRGRSASFESISGPEFAGGVWRSRDYIPLPTPLRRPFSSEPEPDTGSSGVYSDDPFLTITRTTSTRTLFGTLVDVSSASTSTKRTYSIDDNPFSKANTGPILEPTRVQKEEDALLIDFGSSTTSSRDRDIELEDALADAASSPLTTDFSASTSVPDSGSGLPRVSVTDTDAEDKEGRVGGVEYDIESGWGWGFDSVSTSVASSPGWGSGFGSTSVGLGKDAEEGERDGEEENNEQRLRVEEVGHTLAPEPIKVEGVVADDEDAKQAQGLLSFNRQEGGEAENDNTYDDPYDSYDRHDSIFDSTFDKDEDKETITMDTVVTFDKDDDGRDEEDEDLELGFGRSTPYPSGNEASEEEFSLGPGSRVRLRIEPEVIPPPSLLEEDLPTTTSSTSDEHEDVFRNPEIWVSEDGDKDEEELEETGSVELLVPHNPLSPPPSHEEGDVLPSDFDKFDGAEVNEPGELEEAVQPARDHVENKEKEVEEFPDPDDLPLPELDLKLSSLPSSSAPLVPESISPSPSYENSKPPSPTMQIPTPPASPPGSPMVQRRTLALALATRTNSGTGAGPVSAGLGPMTPPAWSLRAADAPALGISSNIGSPVVSKKDLSMDKKEKENSDPNSTAKDNEKPKEVIKEAEPTLTITAPVPKAVSPIPTFGIARSTSLPGSFPVDVHPLSDSPSPAPSSSSSSLTKSIPNPKNSSGKIKITRSPIDIALAMQLRPGLGLGADPAWMVRFLMAMFGWVVVLVSGSSPAVLGVPVAGPVVGRRR</sequence>
<comment type="caution">
    <text evidence="4">The sequence shown here is derived from an EMBL/GenBank/DDBJ whole genome shotgun (WGS) entry which is preliminary data.</text>
</comment>